<dbReference type="OrthoDB" id="6488137at2759"/>
<feature type="domain" description="Protein kinase" evidence="1">
    <location>
        <begin position="1"/>
        <end position="126"/>
    </location>
</feature>
<evidence type="ECO:0000313" key="2">
    <source>
        <dbReference type="EMBL" id="CAD7661393.1"/>
    </source>
</evidence>
<dbReference type="InterPro" id="IPR000719">
    <property type="entry name" value="Prot_kinase_dom"/>
</dbReference>
<gene>
    <name evidence="2" type="ORF">ONB1V03_LOCUS17954</name>
</gene>
<dbReference type="PROSITE" id="PS50011">
    <property type="entry name" value="PROTEIN_KINASE_DOM"/>
    <property type="match status" value="1"/>
</dbReference>
<dbReference type="EMBL" id="CAJPVJ010023502">
    <property type="protein sequence ID" value="CAG2178529.1"/>
    <property type="molecule type" value="Genomic_DNA"/>
</dbReference>
<keyword evidence="3" id="KW-1185">Reference proteome</keyword>
<protein>
    <recommendedName>
        <fullName evidence="1">Protein kinase domain-containing protein</fullName>
    </recommendedName>
</protein>
<feature type="non-terminal residue" evidence="2">
    <location>
        <position position="1"/>
    </location>
</feature>
<reference evidence="2" key="1">
    <citation type="submission" date="2020-11" db="EMBL/GenBank/DDBJ databases">
        <authorList>
            <person name="Tran Van P."/>
        </authorList>
    </citation>
    <scope>NUCLEOTIDE SEQUENCE</scope>
</reference>
<dbReference type="GO" id="GO:0005524">
    <property type="term" value="F:ATP binding"/>
    <property type="evidence" value="ECO:0007669"/>
    <property type="project" value="InterPro"/>
</dbReference>
<organism evidence="2">
    <name type="scientific">Oppiella nova</name>
    <dbReference type="NCBI Taxonomy" id="334625"/>
    <lineage>
        <taxon>Eukaryota</taxon>
        <taxon>Metazoa</taxon>
        <taxon>Ecdysozoa</taxon>
        <taxon>Arthropoda</taxon>
        <taxon>Chelicerata</taxon>
        <taxon>Arachnida</taxon>
        <taxon>Acari</taxon>
        <taxon>Acariformes</taxon>
        <taxon>Sarcoptiformes</taxon>
        <taxon>Oribatida</taxon>
        <taxon>Brachypylina</taxon>
        <taxon>Oppioidea</taxon>
        <taxon>Oppiidae</taxon>
        <taxon>Oppiella</taxon>
    </lineage>
</organism>
<dbReference type="AlphaFoldDB" id="A0A7R9MJG7"/>
<dbReference type="Proteomes" id="UP000728032">
    <property type="component" value="Unassembled WGS sequence"/>
</dbReference>
<accession>A0A7R9MJG7</accession>
<sequence length="126" mass="14823">MVCFDYYMSYELVKQFLECVQYLHESVDKNIIDSKLNPKNILIADNVRNGRVENQKLLGVNINTIQDFLNGLKNTVDVEERGVEDVLNEFKYIFAHNIQITDNMISTFQTHYATLNNQEYNFFVEN</sequence>
<dbReference type="GO" id="GO:0004672">
    <property type="term" value="F:protein kinase activity"/>
    <property type="evidence" value="ECO:0007669"/>
    <property type="project" value="InterPro"/>
</dbReference>
<evidence type="ECO:0000259" key="1">
    <source>
        <dbReference type="PROSITE" id="PS50011"/>
    </source>
</evidence>
<dbReference type="EMBL" id="OC938327">
    <property type="protein sequence ID" value="CAD7661393.1"/>
    <property type="molecule type" value="Genomic_DNA"/>
</dbReference>
<name>A0A7R9MJG7_9ACAR</name>
<proteinExistence type="predicted"/>
<evidence type="ECO:0000313" key="3">
    <source>
        <dbReference type="Proteomes" id="UP000728032"/>
    </source>
</evidence>